<dbReference type="Proteomes" id="UP000318681">
    <property type="component" value="Unassembled WGS sequence"/>
</dbReference>
<dbReference type="SMART" id="SM00357">
    <property type="entry name" value="CSP"/>
    <property type="match status" value="2"/>
</dbReference>
<feature type="domain" description="CSD" evidence="1">
    <location>
        <begin position="1"/>
        <end position="62"/>
    </location>
</feature>
<keyword evidence="3" id="KW-1185">Reference proteome</keyword>
<name>A0A558R310_9SPHN</name>
<proteinExistence type="predicted"/>
<dbReference type="GO" id="GO:0003676">
    <property type="term" value="F:nucleic acid binding"/>
    <property type="evidence" value="ECO:0007669"/>
    <property type="project" value="InterPro"/>
</dbReference>
<dbReference type="GO" id="GO:0005829">
    <property type="term" value="C:cytosol"/>
    <property type="evidence" value="ECO:0007669"/>
    <property type="project" value="UniProtKB-ARBA"/>
</dbReference>
<organism evidence="2 3">
    <name type="scientific">Alterirhizorhabdus solaris</name>
    <dbReference type="NCBI Taxonomy" id="2529389"/>
    <lineage>
        <taxon>Bacteria</taxon>
        <taxon>Pseudomonadati</taxon>
        <taxon>Pseudomonadota</taxon>
        <taxon>Alphaproteobacteria</taxon>
        <taxon>Sphingomonadales</taxon>
        <taxon>Rhizorhabdaceae</taxon>
        <taxon>Alterirhizorhabdus</taxon>
    </lineage>
</organism>
<dbReference type="AlphaFoldDB" id="A0A558R310"/>
<evidence type="ECO:0000259" key="1">
    <source>
        <dbReference type="PROSITE" id="PS51857"/>
    </source>
</evidence>
<dbReference type="RefSeq" id="WP_145151882.1">
    <property type="nucleotide sequence ID" value="NZ_VNIM01000043.1"/>
</dbReference>
<dbReference type="OrthoDB" id="9791685at2"/>
<dbReference type="CDD" id="cd04458">
    <property type="entry name" value="CSP_CDS"/>
    <property type="match status" value="2"/>
</dbReference>
<protein>
    <submittedName>
        <fullName evidence="2">Cold-shock protein</fullName>
    </submittedName>
</protein>
<comment type="caution">
    <text evidence="2">The sequence shown here is derived from an EMBL/GenBank/DDBJ whole genome shotgun (WGS) entry which is preliminary data.</text>
</comment>
<evidence type="ECO:0000313" key="3">
    <source>
        <dbReference type="Proteomes" id="UP000318681"/>
    </source>
</evidence>
<dbReference type="EMBL" id="VNIM01000043">
    <property type="protein sequence ID" value="TVV73718.1"/>
    <property type="molecule type" value="Genomic_DNA"/>
</dbReference>
<dbReference type="InterPro" id="IPR050181">
    <property type="entry name" value="Cold_shock_domain"/>
</dbReference>
<dbReference type="InterPro" id="IPR002059">
    <property type="entry name" value="CSP_DNA-bd"/>
</dbReference>
<dbReference type="PROSITE" id="PS51857">
    <property type="entry name" value="CSD_2"/>
    <property type="match status" value="2"/>
</dbReference>
<gene>
    <name evidence="2" type="ORF">FOY91_11685</name>
</gene>
<evidence type="ECO:0000313" key="2">
    <source>
        <dbReference type="EMBL" id="TVV73718.1"/>
    </source>
</evidence>
<dbReference type="SUPFAM" id="SSF50249">
    <property type="entry name" value="Nucleic acid-binding proteins"/>
    <property type="match status" value="2"/>
</dbReference>
<accession>A0A558R310</accession>
<dbReference type="Pfam" id="PF00313">
    <property type="entry name" value="CSD"/>
    <property type="match status" value="2"/>
</dbReference>
<dbReference type="PRINTS" id="PR00050">
    <property type="entry name" value="COLDSHOCK"/>
</dbReference>
<reference evidence="2 3" key="1">
    <citation type="submission" date="2019-07" db="EMBL/GenBank/DDBJ databases">
        <title>Sphingomonas solaris sp. nov., isolated from a solar panel from Boston, Massachusetts.</title>
        <authorList>
            <person name="Tanner K."/>
            <person name="Pascual J."/>
            <person name="Mancuso C."/>
            <person name="Pereto J."/>
            <person name="Khalil A."/>
            <person name="Vilanova C."/>
        </authorList>
    </citation>
    <scope>NUCLEOTIDE SEQUENCE [LARGE SCALE GENOMIC DNA]</scope>
    <source>
        <strain evidence="2 3">R4DWN</strain>
    </source>
</reference>
<sequence>MVKWFDATRGFGFMVDEGGAGDVLIHFSVLREHGRRTLPEGARLECLALRRERGLQARIVLAIDLSTATGPDPDLVARRAADRVDPTGLLDDAGPFEPVTVKWFNRLKGYGFVVRPGEGQDIFVHMETVRRAGLDELEPEQPLQARIAAGRKGPLAVAVSAAP</sequence>
<dbReference type="PANTHER" id="PTHR11544">
    <property type="entry name" value="COLD SHOCK DOMAIN CONTAINING PROTEINS"/>
    <property type="match status" value="1"/>
</dbReference>
<dbReference type="InterPro" id="IPR011129">
    <property type="entry name" value="CSD"/>
</dbReference>
<feature type="domain" description="CSD" evidence="1">
    <location>
        <begin position="96"/>
        <end position="161"/>
    </location>
</feature>
<dbReference type="Gene3D" id="2.40.50.140">
    <property type="entry name" value="Nucleic acid-binding proteins"/>
    <property type="match status" value="2"/>
</dbReference>
<dbReference type="InterPro" id="IPR012340">
    <property type="entry name" value="NA-bd_OB-fold"/>
</dbReference>